<feature type="compositionally biased region" description="Basic and acidic residues" evidence="1">
    <location>
        <begin position="21"/>
        <end position="33"/>
    </location>
</feature>
<gene>
    <name evidence="2" type="ORF">UCRPC4_g05788</name>
</gene>
<keyword evidence="3" id="KW-1185">Reference proteome</keyword>
<dbReference type="AlphaFoldDB" id="A0A0G2GIQ5"/>
<reference evidence="2 3" key="1">
    <citation type="submission" date="2015-05" db="EMBL/GenBank/DDBJ databases">
        <title>Distinctive expansion of gene families associated with plant cell wall degradation and secondary metabolism in the genomes of grapevine trunk pathogens.</title>
        <authorList>
            <person name="Lawrence D.P."/>
            <person name="Travadon R."/>
            <person name="Rolshausen P.E."/>
            <person name="Baumgartner K."/>
        </authorList>
    </citation>
    <scope>NUCLEOTIDE SEQUENCE [LARGE SCALE GENOMIC DNA]</scope>
    <source>
        <strain evidence="2">UCRPC4</strain>
    </source>
</reference>
<dbReference type="Proteomes" id="UP000053317">
    <property type="component" value="Unassembled WGS sequence"/>
</dbReference>
<feature type="compositionally biased region" description="Basic and acidic residues" evidence="1">
    <location>
        <begin position="65"/>
        <end position="74"/>
    </location>
</feature>
<organism evidence="2 3">
    <name type="scientific">Phaeomoniella chlamydospora</name>
    <name type="common">Phaeoacremonium chlamydosporum</name>
    <dbReference type="NCBI Taxonomy" id="158046"/>
    <lineage>
        <taxon>Eukaryota</taxon>
        <taxon>Fungi</taxon>
        <taxon>Dikarya</taxon>
        <taxon>Ascomycota</taxon>
        <taxon>Pezizomycotina</taxon>
        <taxon>Eurotiomycetes</taxon>
        <taxon>Chaetothyriomycetidae</taxon>
        <taxon>Phaeomoniellales</taxon>
        <taxon>Phaeomoniellaceae</taxon>
        <taxon>Phaeomoniella</taxon>
    </lineage>
</organism>
<evidence type="ECO:0000256" key="1">
    <source>
        <dbReference type="SAM" id="MobiDB-lite"/>
    </source>
</evidence>
<feature type="compositionally biased region" description="Low complexity" evidence="1">
    <location>
        <begin position="36"/>
        <end position="50"/>
    </location>
</feature>
<comment type="caution">
    <text evidence="2">The sequence shown here is derived from an EMBL/GenBank/DDBJ whole genome shotgun (WGS) entry which is preliminary data.</text>
</comment>
<evidence type="ECO:0000313" key="2">
    <source>
        <dbReference type="EMBL" id="KKY16830.1"/>
    </source>
</evidence>
<dbReference type="EMBL" id="LCWF01000155">
    <property type="protein sequence ID" value="KKY16830.1"/>
    <property type="molecule type" value="Genomic_DNA"/>
</dbReference>
<dbReference type="OrthoDB" id="5201563at2759"/>
<name>A0A0G2GIQ5_PHACM</name>
<feature type="region of interest" description="Disordered" evidence="1">
    <location>
        <begin position="21"/>
        <end position="74"/>
    </location>
</feature>
<accession>A0A0G2GIQ5</accession>
<evidence type="ECO:0000313" key="3">
    <source>
        <dbReference type="Proteomes" id="UP000053317"/>
    </source>
</evidence>
<proteinExistence type="predicted"/>
<sequence length="123" mass="13470">MSVTTTANPVTGSVLQVLTDYDIHHSGSPEEPRAAPPTNAAAPTNAQNPPDWDTEHRAVPPHRPINRELDYEERPGGLNVPEQIFIFTMLNGVGINAAVNTIWRKTGGKINDKIFRYKIGGET</sequence>
<reference evidence="2 3" key="2">
    <citation type="submission" date="2015-05" db="EMBL/GenBank/DDBJ databases">
        <authorList>
            <person name="Morales-Cruz A."/>
            <person name="Amrine K.C."/>
            <person name="Cantu D."/>
        </authorList>
    </citation>
    <scope>NUCLEOTIDE SEQUENCE [LARGE SCALE GENOMIC DNA]</scope>
    <source>
        <strain evidence="2">UCRPC4</strain>
    </source>
</reference>
<protein>
    <submittedName>
        <fullName evidence="2">Uncharacterized protein</fullName>
    </submittedName>
</protein>